<protein>
    <submittedName>
        <fullName evidence="10">Peptide/nickel transport system permease protein</fullName>
    </submittedName>
</protein>
<name>A0A511F913_9CELL</name>
<dbReference type="AlphaFoldDB" id="A0A511F913"/>
<feature type="transmembrane region" description="Helical" evidence="7">
    <location>
        <begin position="121"/>
        <end position="144"/>
    </location>
</feature>
<reference evidence="10 12" key="2">
    <citation type="submission" date="2020-08" db="EMBL/GenBank/DDBJ databases">
        <title>Sequencing the genomes of 1000 actinobacteria strains.</title>
        <authorList>
            <person name="Klenk H.-P."/>
        </authorList>
    </citation>
    <scope>NUCLEOTIDE SEQUENCE [LARGE SCALE GENOMIC DNA]</scope>
    <source>
        <strain evidence="10 12">DSM 9581</strain>
    </source>
</reference>
<evidence type="ECO:0000256" key="1">
    <source>
        <dbReference type="ARBA" id="ARBA00004651"/>
    </source>
</evidence>
<dbReference type="EMBL" id="BJVQ01000007">
    <property type="protein sequence ID" value="GEL45742.1"/>
    <property type="molecule type" value="Genomic_DNA"/>
</dbReference>
<accession>A0A511F913</accession>
<dbReference type="Pfam" id="PF19300">
    <property type="entry name" value="BPD_transp_1_N"/>
    <property type="match status" value="1"/>
</dbReference>
<feature type="transmembrane region" description="Helical" evidence="7">
    <location>
        <begin position="274"/>
        <end position="292"/>
    </location>
</feature>
<feature type="transmembrane region" description="Helical" evidence="7">
    <location>
        <begin position="156"/>
        <end position="178"/>
    </location>
</feature>
<keyword evidence="11" id="KW-1185">Reference proteome</keyword>
<reference evidence="9 11" key="1">
    <citation type="submission" date="2019-07" db="EMBL/GenBank/DDBJ databases">
        <title>Whole genome shotgun sequence of Cellulomonas hominis NBRC 16055.</title>
        <authorList>
            <person name="Hosoyama A."/>
            <person name="Uohara A."/>
            <person name="Ohji S."/>
            <person name="Ichikawa N."/>
        </authorList>
    </citation>
    <scope>NUCLEOTIDE SEQUENCE [LARGE SCALE GENOMIC DNA]</scope>
    <source>
        <strain evidence="9 11">NBRC 16055</strain>
    </source>
</reference>
<keyword evidence="2 7" id="KW-0813">Transport</keyword>
<dbReference type="GO" id="GO:0055085">
    <property type="term" value="P:transmembrane transport"/>
    <property type="evidence" value="ECO:0007669"/>
    <property type="project" value="InterPro"/>
</dbReference>
<evidence type="ECO:0000256" key="3">
    <source>
        <dbReference type="ARBA" id="ARBA00022475"/>
    </source>
</evidence>
<comment type="caution">
    <text evidence="9">The sequence shown here is derived from an EMBL/GenBank/DDBJ whole genome shotgun (WGS) entry which is preliminary data.</text>
</comment>
<feature type="transmembrane region" description="Helical" evidence="7">
    <location>
        <begin position="452"/>
        <end position="475"/>
    </location>
</feature>
<sequence>MTAAAVTTRRRLPSAPMIAFLGRRLLGSLIVLLGATFIVYMLLAYALDPLEDLYASSAPNKQQQIESRIQLLDLDTPPVIRYFKWLGGAAGCVVGQCDLGQSWVTKQEVTRLLSVAVPSSVQLVATATIIAVVLGIVVGVASALRQYSGFDYTVTFFSFVLYSLPAFWVAVLLKLWGAIGFNDFLADPTVSTPVLIGLSLVAGLIWQAVVGGDRRRRLTTFGVSTLATGLVIFGATATGWLLDPSLGIVGVAVLGASVAVGLTALTSGLRDRRALTAALITVGIGVALYYPMQYAFAAVTGTAMIFLLGLAAIAVGLLVGWLVGGPDRRAQMRNAALVALAVGGFMFVDRVMRVWQTYSNASQINGRPIATIGSQTPGLSGDYWVTTLDTFTHLVLPTIALTLISFAQYTRYSRSSLLEVMNQDYIRTARAKGLPERVVTVRHALRNALIPLATIVPLDIAYIFGGAIITERIFSWSGMGTLFLKSLQTADANPIMGYFLVIGTMLVLANVVVDLIYAALDPRIRVNA</sequence>
<feature type="transmembrane region" description="Helical" evidence="7">
    <location>
        <begin position="390"/>
        <end position="409"/>
    </location>
</feature>
<feature type="transmembrane region" description="Helical" evidence="7">
    <location>
        <begin position="221"/>
        <end position="242"/>
    </location>
</feature>
<keyword evidence="3" id="KW-1003">Cell membrane</keyword>
<evidence type="ECO:0000256" key="7">
    <source>
        <dbReference type="RuleBase" id="RU363032"/>
    </source>
</evidence>
<dbReference type="Pfam" id="PF00528">
    <property type="entry name" value="BPD_transp_1"/>
    <property type="match status" value="1"/>
</dbReference>
<dbReference type="PANTHER" id="PTHR43163">
    <property type="entry name" value="DIPEPTIDE TRANSPORT SYSTEM PERMEASE PROTEIN DPPB-RELATED"/>
    <property type="match status" value="1"/>
</dbReference>
<evidence type="ECO:0000256" key="4">
    <source>
        <dbReference type="ARBA" id="ARBA00022692"/>
    </source>
</evidence>
<dbReference type="GO" id="GO:0005886">
    <property type="term" value="C:plasma membrane"/>
    <property type="evidence" value="ECO:0007669"/>
    <property type="project" value="UniProtKB-SubCell"/>
</dbReference>
<evidence type="ECO:0000259" key="8">
    <source>
        <dbReference type="PROSITE" id="PS50928"/>
    </source>
</evidence>
<dbReference type="InterPro" id="IPR045621">
    <property type="entry name" value="BPD_transp_1_N"/>
</dbReference>
<dbReference type="CDD" id="cd06261">
    <property type="entry name" value="TM_PBP2"/>
    <property type="match status" value="1"/>
</dbReference>
<dbReference type="EMBL" id="JACHDN010000001">
    <property type="protein sequence ID" value="MBB5471901.1"/>
    <property type="molecule type" value="Genomic_DNA"/>
</dbReference>
<feature type="transmembrane region" description="Helical" evidence="7">
    <location>
        <begin position="298"/>
        <end position="323"/>
    </location>
</feature>
<comment type="subcellular location">
    <subcellularLocation>
        <location evidence="1 7">Cell membrane</location>
        <topology evidence="1 7">Multi-pass membrane protein</topology>
    </subcellularLocation>
</comment>
<evidence type="ECO:0000313" key="12">
    <source>
        <dbReference type="Proteomes" id="UP000564629"/>
    </source>
</evidence>
<feature type="transmembrane region" description="Helical" evidence="7">
    <location>
        <begin position="248"/>
        <end position="267"/>
    </location>
</feature>
<keyword evidence="5 7" id="KW-1133">Transmembrane helix</keyword>
<evidence type="ECO:0000256" key="5">
    <source>
        <dbReference type="ARBA" id="ARBA00022989"/>
    </source>
</evidence>
<dbReference type="PANTHER" id="PTHR43163:SF6">
    <property type="entry name" value="DIPEPTIDE TRANSPORT SYSTEM PERMEASE PROTEIN DPPB-RELATED"/>
    <property type="match status" value="1"/>
</dbReference>
<dbReference type="InterPro" id="IPR000515">
    <property type="entry name" value="MetI-like"/>
</dbReference>
<dbReference type="Proteomes" id="UP000321723">
    <property type="component" value="Unassembled WGS sequence"/>
</dbReference>
<dbReference type="RefSeq" id="WP_371862359.1">
    <property type="nucleotide sequence ID" value="NZ_BJVQ01000007.1"/>
</dbReference>
<feature type="transmembrane region" description="Helical" evidence="7">
    <location>
        <begin position="190"/>
        <end position="209"/>
    </location>
</feature>
<feature type="domain" description="ABC transmembrane type-1" evidence="8">
    <location>
        <begin position="117"/>
        <end position="517"/>
    </location>
</feature>
<evidence type="ECO:0000313" key="10">
    <source>
        <dbReference type="EMBL" id="MBB5471901.1"/>
    </source>
</evidence>
<gene>
    <name evidence="9" type="ORF">CHO01_08580</name>
    <name evidence="10" type="ORF">HNR08_000637</name>
</gene>
<evidence type="ECO:0000313" key="9">
    <source>
        <dbReference type="EMBL" id="GEL45742.1"/>
    </source>
</evidence>
<evidence type="ECO:0000256" key="6">
    <source>
        <dbReference type="ARBA" id="ARBA00023136"/>
    </source>
</evidence>
<keyword evidence="4 7" id="KW-0812">Transmembrane</keyword>
<feature type="transmembrane region" description="Helical" evidence="7">
    <location>
        <begin position="495"/>
        <end position="520"/>
    </location>
</feature>
<dbReference type="Proteomes" id="UP000564629">
    <property type="component" value="Unassembled WGS sequence"/>
</dbReference>
<dbReference type="PROSITE" id="PS50928">
    <property type="entry name" value="ABC_TM1"/>
    <property type="match status" value="1"/>
</dbReference>
<keyword evidence="6 7" id="KW-0472">Membrane</keyword>
<comment type="similarity">
    <text evidence="7">Belongs to the binding-protein-dependent transport system permease family.</text>
</comment>
<evidence type="ECO:0000256" key="2">
    <source>
        <dbReference type="ARBA" id="ARBA00022448"/>
    </source>
</evidence>
<proteinExistence type="inferred from homology"/>
<feature type="transmembrane region" description="Helical" evidence="7">
    <location>
        <begin position="25"/>
        <end position="47"/>
    </location>
</feature>
<feature type="transmembrane region" description="Helical" evidence="7">
    <location>
        <begin position="335"/>
        <end position="352"/>
    </location>
</feature>
<organism evidence="9 11">
    <name type="scientific">Cellulomonas hominis</name>
    <dbReference type="NCBI Taxonomy" id="156981"/>
    <lineage>
        <taxon>Bacteria</taxon>
        <taxon>Bacillati</taxon>
        <taxon>Actinomycetota</taxon>
        <taxon>Actinomycetes</taxon>
        <taxon>Micrococcales</taxon>
        <taxon>Cellulomonadaceae</taxon>
        <taxon>Cellulomonas</taxon>
    </lineage>
</organism>
<evidence type="ECO:0000313" key="11">
    <source>
        <dbReference type="Proteomes" id="UP000321723"/>
    </source>
</evidence>